<dbReference type="OMA" id="TTSERDY"/>
<feature type="domain" description="DAGKc" evidence="1">
    <location>
        <begin position="132"/>
        <end position="262"/>
    </location>
</feature>
<dbReference type="InterPro" id="IPR016064">
    <property type="entry name" value="NAD/diacylglycerol_kinase_sf"/>
</dbReference>
<dbReference type="GO" id="GO:0001729">
    <property type="term" value="F:ceramide kinase activity"/>
    <property type="evidence" value="ECO:0007669"/>
    <property type="project" value="TreeGrafter"/>
</dbReference>
<dbReference type="STRING" id="8153.ENSHBUP00000035569"/>
<keyword evidence="3" id="KW-1185">Reference proteome</keyword>
<dbReference type="Proteomes" id="UP000264840">
    <property type="component" value="Unplaced"/>
</dbReference>
<evidence type="ECO:0000313" key="3">
    <source>
        <dbReference type="Proteomes" id="UP000264840"/>
    </source>
</evidence>
<dbReference type="GeneTree" id="ENSGT00940000156976"/>
<dbReference type="PANTHER" id="PTHR12358:SF25">
    <property type="entry name" value="CERAMIDE KINASE"/>
    <property type="match status" value="1"/>
</dbReference>
<dbReference type="AlphaFoldDB" id="A0A3Q2X751"/>
<organism evidence="2 3">
    <name type="scientific">Haplochromis burtoni</name>
    <name type="common">Burton's mouthbrooder</name>
    <name type="synonym">Chromis burtoni</name>
    <dbReference type="NCBI Taxonomy" id="8153"/>
    <lineage>
        <taxon>Eukaryota</taxon>
        <taxon>Metazoa</taxon>
        <taxon>Chordata</taxon>
        <taxon>Craniata</taxon>
        <taxon>Vertebrata</taxon>
        <taxon>Euteleostomi</taxon>
        <taxon>Actinopterygii</taxon>
        <taxon>Neopterygii</taxon>
        <taxon>Teleostei</taxon>
        <taxon>Neoteleostei</taxon>
        <taxon>Acanthomorphata</taxon>
        <taxon>Ovalentaria</taxon>
        <taxon>Cichlomorphae</taxon>
        <taxon>Cichliformes</taxon>
        <taxon>Cichlidae</taxon>
        <taxon>African cichlids</taxon>
        <taxon>Pseudocrenilabrinae</taxon>
        <taxon>Haplochromini</taxon>
        <taxon>Haplochromis</taxon>
    </lineage>
</organism>
<dbReference type="PROSITE" id="PS50146">
    <property type="entry name" value="DAGK"/>
    <property type="match status" value="1"/>
</dbReference>
<dbReference type="GO" id="GO:0016020">
    <property type="term" value="C:membrane"/>
    <property type="evidence" value="ECO:0007669"/>
    <property type="project" value="GOC"/>
</dbReference>
<proteinExistence type="predicted"/>
<protein>
    <submittedName>
        <fullName evidence="2">Ceramide kinase</fullName>
    </submittedName>
</protein>
<dbReference type="Pfam" id="PF00781">
    <property type="entry name" value="DAGK_cat"/>
    <property type="match status" value="1"/>
</dbReference>
<dbReference type="Ensembl" id="ENSHBUT00000031301.1">
    <property type="protein sequence ID" value="ENSHBUP00000035569.1"/>
    <property type="gene ID" value="ENSHBUG00000023804.1"/>
</dbReference>
<reference evidence="2" key="2">
    <citation type="submission" date="2025-09" db="UniProtKB">
        <authorList>
            <consortium name="Ensembl"/>
        </authorList>
    </citation>
    <scope>IDENTIFICATION</scope>
</reference>
<dbReference type="InterPro" id="IPR001206">
    <property type="entry name" value="Diacylglycerol_kinase_cat_dom"/>
</dbReference>
<dbReference type="InterPro" id="IPR050187">
    <property type="entry name" value="Lipid_Phosphate_FormReg"/>
</dbReference>
<dbReference type="Gene3D" id="2.60.200.40">
    <property type="match status" value="1"/>
</dbReference>
<dbReference type="Pfam" id="PF25382">
    <property type="entry name" value="PH_CERK"/>
    <property type="match status" value="1"/>
</dbReference>
<evidence type="ECO:0000313" key="2">
    <source>
        <dbReference type="Ensembl" id="ENSHBUP00000035569.1"/>
    </source>
</evidence>
<dbReference type="InterPro" id="IPR017438">
    <property type="entry name" value="ATP-NAD_kinase_N"/>
</dbReference>
<evidence type="ECO:0000259" key="1">
    <source>
        <dbReference type="PROSITE" id="PS50146"/>
    </source>
</evidence>
<reference evidence="2" key="1">
    <citation type="submission" date="2025-08" db="UniProtKB">
        <authorList>
            <consortium name="Ensembl"/>
        </authorList>
    </citation>
    <scope>IDENTIFICATION</scope>
</reference>
<dbReference type="GO" id="GO:0006672">
    <property type="term" value="P:ceramide metabolic process"/>
    <property type="evidence" value="ECO:0007669"/>
    <property type="project" value="TreeGrafter"/>
</dbReference>
<dbReference type="PANTHER" id="PTHR12358">
    <property type="entry name" value="SPHINGOSINE KINASE"/>
    <property type="match status" value="1"/>
</dbReference>
<dbReference type="Gene3D" id="3.40.50.10330">
    <property type="entry name" value="Probable inorganic polyphosphate/atp-NAD kinase, domain 1"/>
    <property type="match status" value="2"/>
</dbReference>
<name>A0A3Q2X751_HAPBU</name>
<dbReference type="InterPro" id="IPR057465">
    <property type="entry name" value="CERK_PH"/>
</dbReference>
<sequence length="518" mass="58291">MKKKKRYRLLEIYRLQHASRMLLCIVLCALVIVEWSELKEPFHVISVHSYSVEVCEIVAVRKTEDDDQDAAQTGKHQKKTKQLYPYAFTVSYVRRTQQHQWRCSEVTFHCDNQALCEEWVQVTNEQLSLLTNRPKSLLVYINPFGGKRRGKRIYEQKVAPMFRLAGIATTVIGEVVCVGGDGMFSEVLHGLVARTQNDHGVDQNQPDAELVPCSLRIGIIPAGSTDCICFATVGTNDPVTSALHIVVGDSQPMDVCSVHHDDVFLRYSVSLLGYGFYGDVLSDSERNRWLGPARYDLAGVKTFLSHNYYEGTVSFLPAEDDVGNPRDKLQCRSGLFLLVNLNVLMLVSDDSSDWNEIHGKFIAINAANMSCACPRSPKGLSPFAHLADGNADLILVRNCSRLDFFKHLLRHTNKDDQFDHPFVEVHRVRKFRFEPERHILVSLEDLSEPATKTGYSTPLGSWSCDGEILPEVAIQVSVQCQLIRLFARGIEEQQQQQCVSDDPCTLSALEPTTDLSVD</sequence>
<dbReference type="InterPro" id="IPR045363">
    <property type="entry name" value="CERK_C"/>
</dbReference>
<dbReference type="SUPFAM" id="SSF111331">
    <property type="entry name" value="NAD kinase/diacylglycerol kinase-like"/>
    <property type="match status" value="1"/>
</dbReference>
<dbReference type="Pfam" id="PF19280">
    <property type="entry name" value="CERK_C"/>
    <property type="match status" value="1"/>
</dbReference>
<accession>A0A3Q2X751</accession>